<dbReference type="EMBL" id="LR590464">
    <property type="protein sequence ID" value="VTP76013.1"/>
    <property type="molecule type" value="Genomic_DNA"/>
</dbReference>
<sequence length="30" mass="3041">MTGNCAALAALADEPGYAQINIADGEAPRH</sequence>
<name>A0A4V6JKY8_9ENTR</name>
<dbReference type="EC" id="1.2.1.2" evidence="1"/>
<protein>
    <submittedName>
        <fullName evidence="1">Formate dehydrogenase H</fullName>
        <ecNumber evidence="1">1.2.1.2</ecNumber>
    </submittedName>
</protein>
<evidence type="ECO:0000313" key="2">
    <source>
        <dbReference type="Proteomes" id="UP000310719"/>
    </source>
</evidence>
<accession>A0A4V6JKY8</accession>
<dbReference type="AlphaFoldDB" id="A0A4V6JKY8"/>
<organism evidence="1 2">
    <name type="scientific">Leclercia adecarboxylata</name>
    <dbReference type="NCBI Taxonomy" id="83655"/>
    <lineage>
        <taxon>Bacteria</taxon>
        <taxon>Pseudomonadati</taxon>
        <taxon>Pseudomonadota</taxon>
        <taxon>Gammaproteobacteria</taxon>
        <taxon>Enterobacterales</taxon>
        <taxon>Enterobacteriaceae</taxon>
        <taxon>Leclercia</taxon>
    </lineage>
</organism>
<dbReference type="Proteomes" id="UP000310719">
    <property type="component" value="Chromosome"/>
</dbReference>
<reference evidence="1 2" key="1">
    <citation type="submission" date="2019-05" db="EMBL/GenBank/DDBJ databases">
        <authorList>
            <consortium name="Pathogen Informatics"/>
        </authorList>
    </citation>
    <scope>NUCLEOTIDE SEQUENCE [LARGE SCALE GENOMIC DNA]</scope>
    <source>
        <strain evidence="1 2">NCTC13032</strain>
    </source>
</reference>
<keyword evidence="1" id="KW-0560">Oxidoreductase</keyword>
<proteinExistence type="predicted"/>
<evidence type="ECO:0000313" key="1">
    <source>
        <dbReference type="EMBL" id="VTP76013.1"/>
    </source>
</evidence>
<dbReference type="GO" id="GO:0016491">
    <property type="term" value="F:oxidoreductase activity"/>
    <property type="evidence" value="ECO:0007669"/>
    <property type="project" value="UniProtKB-KW"/>
</dbReference>
<gene>
    <name evidence="1" type="primary">fdhF_6</name>
    <name evidence="1" type="ORF">NCTC13032_05728</name>
</gene>